<reference evidence="8 9" key="1">
    <citation type="submission" date="2023-03" db="EMBL/GenBank/DDBJ databases">
        <authorList>
            <person name="Shen W."/>
            <person name="Cai J."/>
        </authorList>
    </citation>
    <scope>NUCLEOTIDE SEQUENCE [LARGE SCALE GENOMIC DNA]</scope>
    <source>
        <strain evidence="8 9">D6-4</strain>
    </source>
</reference>
<dbReference type="SUPFAM" id="SSF51182">
    <property type="entry name" value="RmlC-like cupins"/>
    <property type="match status" value="1"/>
</dbReference>
<dbReference type="EMBL" id="JARPYI010000001">
    <property type="protein sequence ID" value="MDT2598455.1"/>
    <property type="molecule type" value="Genomic_DNA"/>
</dbReference>
<evidence type="ECO:0000313" key="8">
    <source>
        <dbReference type="EMBL" id="MDT2598455.1"/>
    </source>
</evidence>
<gene>
    <name evidence="8" type="ORF">P7D85_01640</name>
</gene>
<dbReference type="SUPFAM" id="SSF51445">
    <property type="entry name" value="(Trans)glycosidases"/>
    <property type="match status" value="1"/>
</dbReference>
<dbReference type="PROSITE" id="PS01124">
    <property type="entry name" value="HTH_ARAC_FAMILY_2"/>
    <property type="match status" value="1"/>
</dbReference>
<dbReference type="Gene3D" id="2.60.40.1500">
    <property type="entry name" value="Glycosyl hydrolase domain, family 39"/>
    <property type="match status" value="1"/>
</dbReference>
<keyword evidence="5" id="KW-0804">Transcription</keyword>
<keyword evidence="4" id="KW-0238">DNA-binding</keyword>
<evidence type="ECO:0000256" key="3">
    <source>
        <dbReference type="ARBA" id="ARBA00023015"/>
    </source>
</evidence>
<dbReference type="InterPro" id="IPR049166">
    <property type="entry name" value="GH39_cat"/>
</dbReference>
<proteinExistence type="inferred from homology"/>
<dbReference type="Proteomes" id="UP001252875">
    <property type="component" value="Unassembled WGS sequence"/>
</dbReference>
<evidence type="ECO:0000256" key="2">
    <source>
        <dbReference type="ARBA" id="ARBA00022801"/>
    </source>
</evidence>
<dbReference type="InterPro" id="IPR011051">
    <property type="entry name" value="RmlC_Cupin_sf"/>
</dbReference>
<dbReference type="Pfam" id="PF12833">
    <property type="entry name" value="HTH_18"/>
    <property type="match status" value="1"/>
</dbReference>
<dbReference type="InterPro" id="IPR017853">
    <property type="entry name" value="GH"/>
</dbReference>
<keyword evidence="3" id="KW-0805">Transcription regulation</keyword>
<evidence type="ECO:0000313" key="9">
    <source>
        <dbReference type="Proteomes" id="UP001252875"/>
    </source>
</evidence>
<dbReference type="SUPFAM" id="SSF51011">
    <property type="entry name" value="Glycosyl hydrolase domain"/>
    <property type="match status" value="1"/>
</dbReference>
<dbReference type="InterPro" id="IPR018060">
    <property type="entry name" value="HTH_AraC"/>
</dbReference>
<comment type="similarity">
    <text evidence="1">Belongs to the glycosyl hydrolase 39 family.</text>
</comment>
<dbReference type="SUPFAM" id="SSF46689">
    <property type="entry name" value="Homeodomain-like"/>
    <property type="match status" value="2"/>
</dbReference>
<dbReference type="Gene3D" id="1.10.10.60">
    <property type="entry name" value="Homeodomain-like"/>
    <property type="match status" value="2"/>
</dbReference>
<dbReference type="PRINTS" id="PR00032">
    <property type="entry name" value="HTHARAC"/>
</dbReference>
<name>A0ABU3EUC0_9ENTE</name>
<feature type="domain" description="HTH araC/xylS-type" evidence="7">
    <location>
        <begin position="159"/>
        <end position="257"/>
    </location>
</feature>
<dbReference type="InterPro" id="IPR020449">
    <property type="entry name" value="Tscrpt_reg_AraC-type_HTH"/>
</dbReference>
<evidence type="ECO:0000256" key="5">
    <source>
        <dbReference type="ARBA" id="ARBA00023163"/>
    </source>
</evidence>
<dbReference type="InterPro" id="IPR009057">
    <property type="entry name" value="Homeodomain-like_sf"/>
</dbReference>
<evidence type="ECO:0000259" key="7">
    <source>
        <dbReference type="PROSITE" id="PS01124"/>
    </source>
</evidence>
<dbReference type="PANTHER" id="PTHR43280">
    <property type="entry name" value="ARAC-FAMILY TRANSCRIPTIONAL REGULATOR"/>
    <property type="match status" value="1"/>
</dbReference>
<dbReference type="InterPro" id="IPR018062">
    <property type="entry name" value="HTH_AraC-typ_CS"/>
</dbReference>
<evidence type="ECO:0000256" key="6">
    <source>
        <dbReference type="ARBA" id="ARBA00023295"/>
    </source>
</evidence>
<comment type="caution">
    <text evidence="8">The sequence shown here is derived from an EMBL/GenBank/DDBJ whole genome shotgun (WGS) entry which is preliminary data.</text>
</comment>
<protein>
    <submittedName>
        <fullName evidence="8">Helix-turn-helix domain-containing protein</fullName>
    </submittedName>
</protein>
<accession>A0ABU3EUC0</accession>
<sequence>MMRLIEPWENIAINVLTENCVMQHFDNNIHLIYVLAGEVTIEKEENVLSLQKNDFYLLSKSLVHTVYAKGARAFEIVLDYYFEDSENRVFEGNSVTDSKNLDGQIIQSIERILKLYLLKEEQSVSEVFEEYFHVIHLLEKEYTKSSSFEEERSMKQKVYELKFYIDNNFEKDIRLVDIANKLYVSDQYLSRSFSNEIGMPMNEYLIRKRLEKVRKDLLETEKSITDIAFSAGFSNINSFNRLFKKYQGLTPSEFRKEIKAEAKIKPKQHSMEEADIHNLEVYFKEKEAQIDDETIQVSMQEAVQQEFHKNMINLGYAGDLTHASFADQIANLQQNESFKYGRIWGLLSEEILEQVGDDYDFSTVDEILQIMIKAGFKPFLELGFKGKLIHESHTQIIKSHPFIRKSYELSDLLDRFQAFFHHCTDIFGLEEVSTWIVEIWKPNPLVLQTIGSEELNRIDDDGVQLKLSQDQTYIRVFSLIKETIRRIVPEIQIGGCGLSLDIETRDLGSFLTQWIKGQGAPDFISLSIYPMDAVKQQLNQRKDPHNPISPNSNYMLHRLKEFKALLKEIRYQGKTYITEFNVTILSRDIINDTAFKGSYILKNALAVMPYCDLIGYWQLTDLAVTTFDTANKEIFGGSGLISKSGIPKIGYFAYLFLSKLSDQVVYQSEELLITKEEPNRIQILCFSYSHLNSTYYYDFNSVFTRRNASALFASSNVQTKQILLKNLTDEKSRYRMKHYRIGPEAGNILEEINQVGSTDRLDDELVTYLKQRCQPRIEVNEMVSRNYQLTIDLEIHPQEIQLIEIQKSSH</sequence>
<evidence type="ECO:0000256" key="4">
    <source>
        <dbReference type="ARBA" id="ARBA00023125"/>
    </source>
</evidence>
<evidence type="ECO:0000256" key="1">
    <source>
        <dbReference type="ARBA" id="ARBA00008875"/>
    </source>
</evidence>
<dbReference type="SMART" id="SM00342">
    <property type="entry name" value="HTH_ARAC"/>
    <property type="match status" value="1"/>
</dbReference>
<organism evidence="8 9">
    <name type="scientific">Enterococcus hulanensis</name>
    <dbReference type="NCBI Taxonomy" id="2559929"/>
    <lineage>
        <taxon>Bacteria</taxon>
        <taxon>Bacillati</taxon>
        <taxon>Bacillota</taxon>
        <taxon>Bacilli</taxon>
        <taxon>Lactobacillales</taxon>
        <taxon>Enterococcaceae</taxon>
        <taxon>Enterococcus</taxon>
    </lineage>
</organism>
<dbReference type="PANTHER" id="PTHR43280:SF2">
    <property type="entry name" value="HTH-TYPE TRANSCRIPTIONAL REGULATOR EXSA"/>
    <property type="match status" value="1"/>
</dbReference>
<dbReference type="PROSITE" id="PS00041">
    <property type="entry name" value="HTH_ARAC_FAMILY_1"/>
    <property type="match status" value="1"/>
</dbReference>
<keyword evidence="9" id="KW-1185">Reference proteome</keyword>
<dbReference type="RefSeq" id="WP_311821248.1">
    <property type="nucleotide sequence ID" value="NZ_JARPYF010000001.1"/>
</dbReference>
<keyword evidence="6" id="KW-0326">Glycosidase</keyword>
<dbReference type="Gene3D" id="3.20.20.80">
    <property type="entry name" value="Glycosidases"/>
    <property type="match status" value="1"/>
</dbReference>
<dbReference type="Pfam" id="PF01229">
    <property type="entry name" value="Glyco_hydro_39"/>
    <property type="match status" value="1"/>
</dbReference>
<keyword evidence="2" id="KW-0378">Hydrolase</keyword>